<dbReference type="AlphaFoldDB" id="A0A327R2I9"/>
<evidence type="ECO:0000313" key="3">
    <source>
        <dbReference type="Proteomes" id="UP000249547"/>
    </source>
</evidence>
<dbReference type="SUPFAM" id="SSF53901">
    <property type="entry name" value="Thiolase-like"/>
    <property type="match status" value="1"/>
</dbReference>
<accession>A0A327R2I9</accession>
<evidence type="ECO:0000313" key="2">
    <source>
        <dbReference type="EMBL" id="RAJ11036.1"/>
    </source>
</evidence>
<evidence type="ECO:0000259" key="1">
    <source>
        <dbReference type="Pfam" id="PF13723"/>
    </source>
</evidence>
<dbReference type="GO" id="GO:0016746">
    <property type="term" value="F:acyltransferase activity"/>
    <property type="evidence" value="ECO:0007669"/>
    <property type="project" value="InterPro"/>
</dbReference>
<name>A0A327R2I9_9BACT</name>
<dbReference type="Proteomes" id="UP000249547">
    <property type="component" value="Unassembled WGS sequence"/>
</dbReference>
<dbReference type="Gene3D" id="3.40.47.10">
    <property type="match status" value="1"/>
</dbReference>
<keyword evidence="3" id="KW-1185">Reference proteome</keyword>
<reference evidence="2 3" key="1">
    <citation type="submission" date="2018-06" db="EMBL/GenBank/DDBJ databases">
        <title>Genomic Encyclopedia of Archaeal and Bacterial Type Strains, Phase II (KMG-II): from individual species to whole genera.</title>
        <authorList>
            <person name="Goeker M."/>
        </authorList>
    </citation>
    <scope>NUCLEOTIDE SEQUENCE [LARGE SCALE GENOMIC DNA]</scope>
    <source>
        <strain evidence="2 3">DSM 23857</strain>
    </source>
</reference>
<organism evidence="2 3">
    <name type="scientific">Chitinophaga skermanii</name>
    <dbReference type="NCBI Taxonomy" id="331697"/>
    <lineage>
        <taxon>Bacteria</taxon>
        <taxon>Pseudomonadati</taxon>
        <taxon>Bacteroidota</taxon>
        <taxon>Chitinophagia</taxon>
        <taxon>Chitinophagales</taxon>
        <taxon>Chitinophagaceae</taxon>
        <taxon>Chitinophaga</taxon>
    </lineage>
</organism>
<proteinExistence type="predicted"/>
<dbReference type="InterPro" id="IPR016039">
    <property type="entry name" value="Thiolase-like"/>
</dbReference>
<gene>
    <name evidence="2" type="ORF">LX64_00643</name>
</gene>
<protein>
    <submittedName>
        <fullName evidence="2">Beta-ketoacyl synthase-like protein</fullName>
    </submittedName>
</protein>
<sequence>MLNKCYIQATSAISPQHTFEGEFHTQPFVASTRNLLNVIEPNYSGFISPNNLRRMSRLLKIGQTAALKCLVGSEFPVPGAIITGTGKGSLHDTEKFLKNIREYEETALNPTPFIQSTYNAVNGLIALQQKCTSYNNTFVHRGFSFESALQDTLMQLQEGVESVLVGSFEEMSEEHFYIKGRIGHWKEGATNETFLADNQTTGSIAGEGSAYFLVTAKPASRNLAVIEGVEMVYKPTTEQLGNRLQKFLAQHGNPTIDVLLTGENGDANFAHYYQYLHQQFSPSTTIIPFKQLCGEYDTASSFATWLATEILVHQSLPLSLQAYNTASLQNVQHVLIYNNFMGEQHSFILLSK</sequence>
<dbReference type="OrthoDB" id="1404523at2"/>
<feature type="domain" description="Beta-ketoacyl synthase-like N-terminal" evidence="1">
    <location>
        <begin position="46"/>
        <end position="176"/>
    </location>
</feature>
<dbReference type="Pfam" id="PF13723">
    <property type="entry name" value="Ketoacyl-synt_2"/>
    <property type="match status" value="1"/>
</dbReference>
<dbReference type="EMBL" id="QLLL01000001">
    <property type="protein sequence ID" value="RAJ11036.1"/>
    <property type="molecule type" value="Genomic_DNA"/>
</dbReference>
<dbReference type="InterPro" id="IPR014030">
    <property type="entry name" value="Ketoacyl_synth_N"/>
</dbReference>
<comment type="caution">
    <text evidence="2">The sequence shown here is derived from an EMBL/GenBank/DDBJ whole genome shotgun (WGS) entry which is preliminary data.</text>
</comment>
<dbReference type="RefSeq" id="WP_111596138.1">
    <property type="nucleotide sequence ID" value="NZ_QLLL01000001.1"/>
</dbReference>